<feature type="compositionally biased region" description="Basic and acidic residues" evidence="3">
    <location>
        <begin position="436"/>
        <end position="458"/>
    </location>
</feature>
<feature type="compositionally biased region" description="Basic and acidic residues" evidence="3">
    <location>
        <begin position="482"/>
        <end position="497"/>
    </location>
</feature>
<dbReference type="CDD" id="cd16268">
    <property type="entry name" value="EF2_II"/>
    <property type="match status" value="1"/>
</dbReference>
<dbReference type="NCBIfam" id="TIGR00231">
    <property type="entry name" value="small_GTP"/>
    <property type="match status" value="1"/>
</dbReference>
<dbReference type="Gene3D" id="3.90.1430.10">
    <property type="entry name" value="Yeast translation eEF2 (G' domain)"/>
    <property type="match status" value="1"/>
</dbReference>
<dbReference type="InterPro" id="IPR056752">
    <property type="entry name" value="EFL1"/>
</dbReference>
<feature type="region of interest" description="Disordered" evidence="3">
    <location>
        <begin position="436"/>
        <end position="501"/>
    </location>
</feature>
<dbReference type="InterPro" id="IPR020568">
    <property type="entry name" value="Ribosomal_Su5_D2-typ_SF"/>
</dbReference>
<dbReference type="InterPro" id="IPR027417">
    <property type="entry name" value="P-loop_NTPase"/>
</dbReference>
<dbReference type="Gene3D" id="3.30.70.870">
    <property type="entry name" value="Elongation Factor G (Translational Gtpase), domain 3"/>
    <property type="match status" value="1"/>
</dbReference>
<keyword evidence="6" id="KW-1185">Reference proteome</keyword>
<gene>
    <name evidence="5" type="primary">RIA1</name>
    <name evidence="5" type="ORF">VKT23_003888</name>
</gene>
<feature type="compositionally biased region" description="Acidic residues" evidence="3">
    <location>
        <begin position="765"/>
        <end position="774"/>
    </location>
</feature>
<reference evidence="5 6" key="1">
    <citation type="submission" date="2024-01" db="EMBL/GenBank/DDBJ databases">
        <title>A draft genome for the cacao thread blight pathogen Marasmiellus scandens.</title>
        <authorList>
            <person name="Baruah I.K."/>
            <person name="Leung J."/>
            <person name="Bukari Y."/>
            <person name="Amoako-Attah I."/>
            <person name="Meinhardt L.W."/>
            <person name="Bailey B.A."/>
            <person name="Cohen S.P."/>
        </authorList>
    </citation>
    <scope>NUCLEOTIDE SEQUENCE [LARGE SCALE GENOMIC DNA]</scope>
    <source>
        <strain evidence="5 6">GH-19</strain>
    </source>
</reference>
<protein>
    <submittedName>
        <fullName evidence="5">Cytoplasmic GTPase/eEF2-like protein (Ribosomal biogenesis)</fullName>
    </submittedName>
</protein>
<dbReference type="InterPro" id="IPR005225">
    <property type="entry name" value="Small_GTP-bd"/>
</dbReference>
<comment type="caution">
    <text evidence="5">The sequence shown here is derived from an EMBL/GenBank/DDBJ whole genome shotgun (WGS) entry which is preliminary data.</text>
</comment>
<dbReference type="InterPro" id="IPR000795">
    <property type="entry name" value="T_Tr_GTP-bd_dom"/>
</dbReference>
<sequence length="1078" mass="120405">METQKSSNIRIITTLGHVDHGKTTLMDSLLAANNIISARMSGKMRYLDSREDEQERGITMESSAVSLKFQVLGRDAEGGRSPISYVVNMIDTPGHVDFSSEVSTASRLVDGALVLVDVVEGVCTQTIAVLRQAWQDRLRPILVINKFDRLITELQLAPVEAYHHLARLIEQVNAVMGSFFAADRMEDDLRWREERERRLAEKKDQEADEQDAGVNEADEYLEKDDEDIYFAPEKGNVIFASAIDGWGFRVGKFAQLYATKLGIKETNLRRVLWGDFFLDPKTKKVIGYKHLRGRALKPLFVQFVLENIWAVYDAVVLNPNPDKVTKIVSTLNLKLLPRDLRTKDTRHLLSLIFTQWLSLSTCIIQAVIDVVPAPCDAQATRIPKMLYPELREATVEPKNKLESDLFSADATSKACVCAYVSKMFAVTRKDLPENRKKTLTAEEMRERAREAKQAREAAKAAAATETEGTNGDASLVPSGVHYDPEAPKEEEMEKPEETSEDSEVILGFARLYSGTIKVGSTIYAILPKYNSNLEPTHPQNEQFIVRTTVEGLYVMMGRELVTVPSVQAGNIFAIKGLEGKVWRSATLCAPGGDYVDDGQMDNQSLQEALINLGRVQRSTSPIVRVALEPEMPADMPKLLSGLKLLSQSDPCVETFQQQTGEHVIVTAGELHLERCLKDLRERFARVNIHVSKPIVPFRETAVKGIDMAPPKTAGSPRGTIKGSSAQGIVNFSVRTSPLPKPILDFILKNALTLKKLVQERRGGDTEELEQEQGDDLAANNDRGDIIRKPDVKPDQFWPELEKVCKEVGGEWEKIAEKIWAFGPQKVGGCVLIDARKSGGVQSLRRRLERSKVEDLDVHGDKTINDLDNHVETGFQLATFQGPLCAEPVEGLAYFVEELDIDHERLEGEIAQNRMTQVTGSLISAIRDACRNGLLDWSPRLMLAMYTCDIQCSTDVLGKVYGVVAKRRGRIVAEEMKEGTSFFTVSALLPVVESFGFADDIRKRTSGAASPQLIFSGYEMLDQDPFWVPTTEEELEDLGEKADRSNIAKGYMDAVRDRKGLFVDRKIVEFAEKQRTLKR</sequence>
<evidence type="ECO:0000256" key="3">
    <source>
        <dbReference type="SAM" id="MobiDB-lite"/>
    </source>
</evidence>
<dbReference type="PROSITE" id="PS51722">
    <property type="entry name" value="G_TR_2"/>
    <property type="match status" value="1"/>
</dbReference>
<dbReference type="InterPro" id="IPR000640">
    <property type="entry name" value="EFG_V-like"/>
</dbReference>
<evidence type="ECO:0000259" key="4">
    <source>
        <dbReference type="PROSITE" id="PS51722"/>
    </source>
</evidence>
<dbReference type="PANTHER" id="PTHR42908:SF3">
    <property type="entry name" value="ELONGATION FACTOR-LIKE GTPASE 1"/>
    <property type="match status" value="1"/>
</dbReference>
<evidence type="ECO:0000313" key="6">
    <source>
        <dbReference type="Proteomes" id="UP001498398"/>
    </source>
</evidence>
<dbReference type="Gene3D" id="2.40.30.10">
    <property type="entry name" value="Translation factors"/>
    <property type="match status" value="1"/>
</dbReference>
<dbReference type="PANTHER" id="PTHR42908">
    <property type="entry name" value="TRANSLATION ELONGATION FACTOR-RELATED"/>
    <property type="match status" value="1"/>
</dbReference>
<evidence type="ECO:0000313" key="5">
    <source>
        <dbReference type="EMBL" id="KAK7469416.1"/>
    </source>
</evidence>
<name>A0ABR1K2H9_9AGAR</name>
<feature type="domain" description="Tr-type G" evidence="4">
    <location>
        <begin position="7"/>
        <end position="268"/>
    </location>
</feature>
<keyword evidence="2" id="KW-0342">GTP-binding</keyword>
<evidence type="ECO:0000256" key="2">
    <source>
        <dbReference type="ARBA" id="ARBA00023134"/>
    </source>
</evidence>
<dbReference type="InterPro" id="IPR035647">
    <property type="entry name" value="EFG_III/V"/>
</dbReference>
<dbReference type="Gene3D" id="3.40.50.300">
    <property type="entry name" value="P-loop containing nucleotide triphosphate hydrolases"/>
    <property type="match status" value="1"/>
</dbReference>
<dbReference type="InterPro" id="IPR009000">
    <property type="entry name" value="Transl_B-barrel_sf"/>
</dbReference>
<dbReference type="Proteomes" id="UP001498398">
    <property type="component" value="Unassembled WGS sequence"/>
</dbReference>
<keyword evidence="1" id="KW-0547">Nucleotide-binding</keyword>
<dbReference type="PRINTS" id="PR00315">
    <property type="entry name" value="ELONGATNFCT"/>
</dbReference>
<dbReference type="CDD" id="cd04096">
    <property type="entry name" value="eEF2_snRNP_like_C"/>
    <property type="match status" value="1"/>
</dbReference>
<evidence type="ECO:0000256" key="1">
    <source>
        <dbReference type="ARBA" id="ARBA00022741"/>
    </source>
</evidence>
<dbReference type="SUPFAM" id="SSF50447">
    <property type="entry name" value="Translation proteins"/>
    <property type="match status" value="1"/>
</dbReference>
<dbReference type="SUPFAM" id="SSF52540">
    <property type="entry name" value="P-loop containing nucleoside triphosphate hydrolases"/>
    <property type="match status" value="1"/>
</dbReference>
<dbReference type="SMART" id="SM00838">
    <property type="entry name" value="EFG_C"/>
    <property type="match status" value="1"/>
</dbReference>
<dbReference type="Gene3D" id="3.30.230.10">
    <property type="match status" value="1"/>
</dbReference>
<dbReference type="Pfam" id="PF00009">
    <property type="entry name" value="GTP_EFTU"/>
    <property type="match status" value="1"/>
</dbReference>
<dbReference type="InterPro" id="IPR041095">
    <property type="entry name" value="EFG_II"/>
</dbReference>
<dbReference type="CDD" id="cd01885">
    <property type="entry name" value="EF2"/>
    <property type="match status" value="1"/>
</dbReference>
<dbReference type="Gene3D" id="3.30.70.240">
    <property type="match status" value="1"/>
</dbReference>
<dbReference type="InterPro" id="IPR014721">
    <property type="entry name" value="Ribsml_uS5_D2-typ_fold_subgr"/>
</dbReference>
<feature type="region of interest" description="Disordered" evidence="3">
    <location>
        <begin position="761"/>
        <end position="785"/>
    </location>
</feature>
<dbReference type="SUPFAM" id="SSF54211">
    <property type="entry name" value="Ribosomal protein S5 domain 2-like"/>
    <property type="match status" value="1"/>
</dbReference>
<dbReference type="Pfam" id="PF14492">
    <property type="entry name" value="EFG_III"/>
    <property type="match status" value="1"/>
</dbReference>
<accession>A0ABR1K2H9</accession>
<proteinExistence type="predicted"/>
<dbReference type="Pfam" id="PF25118">
    <property type="entry name" value="EFL1"/>
    <property type="match status" value="1"/>
</dbReference>
<dbReference type="EMBL" id="JBANRG010000003">
    <property type="protein sequence ID" value="KAK7469416.1"/>
    <property type="molecule type" value="Genomic_DNA"/>
</dbReference>
<dbReference type="CDD" id="cd01681">
    <property type="entry name" value="aeEF2_snRNP_like_IV"/>
    <property type="match status" value="1"/>
</dbReference>
<dbReference type="Pfam" id="PF00679">
    <property type="entry name" value="EFG_C"/>
    <property type="match status" value="1"/>
</dbReference>
<dbReference type="SUPFAM" id="SSF54980">
    <property type="entry name" value="EF-G C-terminal domain-like"/>
    <property type="match status" value="2"/>
</dbReference>
<organism evidence="5 6">
    <name type="scientific">Marasmiellus scandens</name>
    <dbReference type="NCBI Taxonomy" id="2682957"/>
    <lineage>
        <taxon>Eukaryota</taxon>
        <taxon>Fungi</taxon>
        <taxon>Dikarya</taxon>
        <taxon>Basidiomycota</taxon>
        <taxon>Agaricomycotina</taxon>
        <taxon>Agaricomycetes</taxon>
        <taxon>Agaricomycetidae</taxon>
        <taxon>Agaricales</taxon>
        <taxon>Marasmiineae</taxon>
        <taxon>Omphalotaceae</taxon>
        <taxon>Marasmiellus</taxon>
    </lineage>
</organism>